<evidence type="ECO:0000313" key="1">
    <source>
        <dbReference type="EMBL" id="TQL50346.1"/>
    </source>
</evidence>
<dbReference type="Pfam" id="PF20060">
    <property type="entry name" value="DUF6459"/>
    <property type="match status" value="1"/>
</dbReference>
<dbReference type="OrthoDB" id="3266345at2"/>
<dbReference type="RefSeq" id="WP_141784492.1">
    <property type="nucleotide sequence ID" value="NZ_BAAAIK010000004.1"/>
</dbReference>
<organism evidence="1 2">
    <name type="scientific">Ornithinicoccus hortensis</name>
    <dbReference type="NCBI Taxonomy" id="82346"/>
    <lineage>
        <taxon>Bacteria</taxon>
        <taxon>Bacillati</taxon>
        <taxon>Actinomycetota</taxon>
        <taxon>Actinomycetes</taxon>
        <taxon>Micrococcales</taxon>
        <taxon>Intrasporangiaceae</taxon>
        <taxon>Ornithinicoccus</taxon>
    </lineage>
</organism>
<comment type="caution">
    <text evidence="1">The sequence shown here is derived from an EMBL/GenBank/DDBJ whole genome shotgun (WGS) entry which is preliminary data.</text>
</comment>
<dbReference type="AlphaFoldDB" id="A0A542YQH2"/>
<dbReference type="InterPro" id="IPR045596">
    <property type="entry name" value="DUF6459"/>
</dbReference>
<dbReference type="EMBL" id="VFOP01000001">
    <property type="protein sequence ID" value="TQL50346.1"/>
    <property type="molecule type" value="Genomic_DNA"/>
</dbReference>
<evidence type="ECO:0000313" key="2">
    <source>
        <dbReference type="Proteomes" id="UP000319516"/>
    </source>
</evidence>
<proteinExistence type="predicted"/>
<sequence>MSAQPQPAAWASTPAHPVQAELRVLPIPATEPAPGDFVIPPPDDDFVQGVLAVDFRRGFEDSYFGPQATTAQDLPDPADWAGRLLRVLLEVGDGTRPAGQLSRWVTEDILGRFTRRGVLARRRLQRQRPVRVRALRVCQPADGVAEVAAVVDHGGRIRAVAARLCGVDGRWLMTVLELG</sequence>
<reference evidence="1 2" key="1">
    <citation type="submission" date="2019-06" db="EMBL/GenBank/DDBJ databases">
        <title>Sequencing the genomes of 1000 actinobacteria strains.</title>
        <authorList>
            <person name="Klenk H.-P."/>
        </authorList>
    </citation>
    <scope>NUCLEOTIDE SEQUENCE [LARGE SCALE GENOMIC DNA]</scope>
    <source>
        <strain evidence="1 2">DSM 12335</strain>
    </source>
</reference>
<name>A0A542YQH2_9MICO</name>
<gene>
    <name evidence="1" type="ORF">FB467_1451</name>
</gene>
<dbReference type="Proteomes" id="UP000319516">
    <property type="component" value="Unassembled WGS sequence"/>
</dbReference>
<protein>
    <submittedName>
        <fullName evidence="1">Uncharacterized protein</fullName>
    </submittedName>
</protein>
<accession>A0A542YQH2</accession>
<keyword evidence="2" id="KW-1185">Reference proteome</keyword>